<proteinExistence type="predicted"/>
<sequence length="162" mass="17408">MASISGMDHSSQTAFQDQHINGPEFGDELFPSFEHDMPEGIEEMPMDLNEIFAWPETGLGGVQSPTGSPRRDSPSQPGSPSCGMGGTSDQHSPFPCNGTSRHVDKCFWTTLIPLKDGAVTCWETPVGLMRGNLEKTSLSPPVKDSAINFSVTDKPDKGQLGV</sequence>
<feature type="region of interest" description="Disordered" evidence="1">
    <location>
        <begin position="1"/>
        <end position="35"/>
    </location>
</feature>
<dbReference type="AlphaFoldDB" id="A0A7R9IQ35"/>
<reference evidence="2" key="1">
    <citation type="submission" date="2020-11" db="EMBL/GenBank/DDBJ databases">
        <authorList>
            <person name="Tran Van P."/>
        </authorList>
    </citation>
    <scope>NUCLEOTIDE SEQUENCE</scope>
</reference>
<name>A0A7R9IQ35_9NEOP</name>
<evidence type="ECO:0000256" key="1">
    <source>
        <dbReference type="SAM" id="MobiDB-lite"/>
    </source>
</evidence>
<dbReference type="EMBL" id="OE005840">
    <property type="protein sequence ID" value="CAD7462274.1"/>
    <property type="molecule type" value="Genomic_DNA"/>
</dbReference>
<feature type="region of interest" description="Disordered" evidence="1">
    <location>
        <begin position="53"/>
        <end position="96"/>
    </location>
</feature>
<feature type="compositionally biased region" description="Polar residues" evidence="1">
    <location>
        <begin position="8"/>
        <end position="19"/>
    </location>
</feature>
<accession>A0A7R9IQ35</accession>
<protein>
    <submittedName>
        <fullName evidence="2">Uncharacterized protein</fullName>
    </submittedName>
</protein>
<gene>
    <name evidence="2" type="ORF">TTEB3V08_LOCUS10168</name>
</gene>
<evidence type="ECO:0000313" key="2">
    <source>
        <dbReference type="EMBL" id="CAD7462274.1"/>
    </source>
</evidence>
<organism evidence="2">
    <name type="scientific">Timema tahoe</name>
    <dbReference type="NCBI Taxonomy" id="61484"/>
    <lineage>
        <taxon>Eukaryota</taxon>
        <taxon>Metazoa</taxon>
        <taxon>Ecdysozoa</taxon>
        <taxon>Arthropoda</taxon>
        <taxon>Hexapoda</taxon>
        <taxon>Insecta</taxon>
        <taxon>Pterygota</taxon>
        <taxon>Neoptera</taxon>
        <taxon>Polyneoptera</taxon>
        <taxon>Phasmatodea</taxon>
        <taxon>Timematodea</taxon>
        <taxon>Timematoidea</taxon>
        <taxon>Timematidae</taxon>
        <taxon>Timema</taxon>
    </lineage>
</organism>